<dbReference type="AlphaFoldDB" id="A0A443S0M2"/>
<evidence type="ECO:0000256" key="2">
    <source>
        <dbReference type="ARBA" id="ARBA00022741"/>
    </source>
</evidence>
<dbReference type="Pfam" id="PF00012">
    <property type="entry name" value="HSP70"/>
    <property type="match status" value="1"/>
</dbReference>
<dbReference type="InterPro" id="IPR029047">
    <property type="entry name" value="HSP70_peptide-bd_sf"/>
</dbReference>
<comment type="caution">
    <text evidence="5">The sequence shown here is derived from an EMBL/GenBank/DDBJ whole genome shotgun (WGS) entry which is preliminary data.</text>
</comment>
<dbReference type="PANTHER" id="PTHR19375">
    <property type="entry name" value="HEAT SHOCK PROTEIN 70KDA"/>
    <property type="match status" value="1"/>
</dbReference>
<protein>
    <submittedName>
        <fullName evidence="5">Heat shock 70 kDa protein-like protein</fullName>
    </submittedName>
</protein>
<dbReference type="EMBL" id="NCKV01013952">
    <property type="protein sequence ID" value="RWS21044.1"/>
    <property type="molecule type" value="Genomic_DNA"/>
</dbReference>
<dbReference type="Proteomes" id="UP000288716">
    <property type="component" value="Unassembled WGS sequence"/>
</dbReference>
<evidence type="ECO:0000256" key="1">
    <source>
        <dbReference type="ARBA" id="ARBA00007381"/>
    </source>
</evidence>
<feature type="coiled-coil region" evidence="4">
    <location>
        <begin position="151"/>
        <end position="178"/>
    </location>
</feature>
<dbReference type="InterPro" id="IPR013126">
    <property type="entry name" value="Hsp_70_fam"/>
</dbReference>
<keyword evidence="2" id="KW-0547">Nucleotide-binding</keyword>
<dbReference type="Gene3D" id="2.60.34.10">
    <property type="entry name" value="Substrate Binding Domain Of DNAk, Chain A, domain 1"/>
    <property type="match status" value="1"/>
</dbReference>
<reference evidence="5 6" key="1">
    <citation type="journal article" date="2018" name="Gigascience">
        <title>Genomes of trombidid mites reveal novel predicted allergens and laterally-transferred genes associated with secondary metabolism.</title>
        <authorList>
            <person name="Dong X."/>
            <person name="Chaisiri K."/>
            <person name="Xia D."/>
            <person name="Armstrong S.D."/>
            <person name="Fang Y."/>
            <person name="Donnelly M.J."/>
            <person name="Kadowaki T."/>
            <person name="McGarry J.W."/>
            <person name="Darby A.C."/>
            <person name="Makepeace B.L."/>
        </authorList>
    </citation>
    <scope>NUCLEOTIDE SEQUENCE [LARGE SCALE GENOMIC DNA]</scope>
    <source>
        <strain evidence="5">UoL-UT</strain>
    </source>
</reference>
<keyword evidence="3" id="KW-0067">ATP-binding</keyword>
<comment type="similarity">
    <text evidence="1">Belongs to the heat shock protein 70 family.</text>
</comment>
<name>A0A443S0M2_9ACAR</name>
<dbReference type="STRING" id="299467.A0A443S0M2"/>
<dbReference type="SUPFAM" id="SSF100934">
    <property type="entry name" value="Heat shock protein 70kD (HSP70), C-terminal subdomain"/>
    <property type="match status" value="1"/>
</dbReference>
<dbReference type="SUPFAM" id="SSF100920">
    <property type="entry name" value="Heat shock protein 70kD (HSP70), peptide-binding domain"/>
    <property type="match status" value="1"/>
</dbReference>
<dbReference type="GO" id="GO:0140662">
    <property type="term" value="F:ATP-dependent protein folding chaperone"/>
    <property type="evidence" value="ECO:0007669"/>
    <property type="project" value="InterPro"/>
</dbReference>
<dbReference type="OrthoDB" id="2401965at2759"/>
<keyword evidence="6" id="KW-1185">Reference proteome</keyword>
<evidence type="ECO:0000256" key="3">
    <source>
        <dbReference type="ARBA" id="ARBA00022840"/>
    </source>
</evidence>
<evidence type="ECO:0000313" key="6">
    <source>
        <dbReference type="Proteomes" id="UP000288716"/>
    </source>
</evidence>
<sequence length="215" mass="25090">MSVIIPRNSPYPNKLSRTYRTLYDNQKNILIQVYQGEREMIADNHFLGDFKIDNLPKKKAGKVSVEETMEIDENGLLVVTAVEKSTGVTANITISNAMERLSDEKIKQLLTEAESVKKADLKEKQRIEAKNELEKLIYDIRRSVDEDNSLRQRHKRRLENVVEQMQEWVELNSDASEEEFNIKINELKRQQNLLSITTTAFDIGFKFFESFLFKK</sequence>
<evidence type="ECO:0000313" key="5">
    <source>
        <dbReference type="EMBL" id="RWS21044.1"/>
    </source>
</evidence>
<dbReference type="GO" id="GO:0005524">
    <property type="term" value="F:ATP binding"/>
    <property type="evidence" value="ECO:0007669"/>
    <property type="project" value="UniProtKB-KW"/>
</dbReference>
<dbReference type="Gene3D" id="1.20.1270.10">
    <property type="match status" value="1"/>
</dbReference>
<dbReference type="VEuPathDB" id="VectorBase:LDEU010996"/>
<evidence type="ECO:0000256" key="4">
    <source>
        <dbReference type="SAM" id="Coils"/>
    </source>
</evidence>
<organism evidence="5 6">
    <name type="scientific">Leptotrombidium deliense</name>
    <dbReference type="NCBI Taxonomy" id="299467"/>
    <lineage>
        <taxon>Eukaryota</taxon>
        <taxon>Metazoa</taxon>
        <taxon>Ecdysozoa</taxon>
        <taxon>Arthropoda</taxon>
        <taxon>Chelicerata</taxon>
        <taxon>Arachnida</taxon>
        <taxon>Acari</taxon>
        <taxon>Acariformes</taxon>
        <taxon>Trombidiformes</taxon>
        <taxon>Prostigmata</taxon>
        <taxon>Anystina</taxon>
        <taxon>Parasitengona</taxon>
        <taxon>Trombiculoidea</taxon>
        <taxon>Trombiculidae</taxon>
        <taxon>Leptotrombidium</taxon>
    </lineage>
</organism>
<proteinExistence type="inferred from homology"/>
<keyword evidence="5" id="KW-0346">Stress response</keyword>
<gene>
    <name evidence="5" type="ORF">B4U80_02547</name>
</gene>
<dbReference type="InterPro" id="IPR029048">
    <property type="entry name" value="HSP70_C_sf"/>
</dbReference>
<keyword evidence="4" id="KW-0175">Coiled coil</keyword>
<accession>A0A443S0M2</accession>